<feature type="domain" description="Peptidoglycan binding-like" evidence="1">
    <location>
        <begin position="90"/>
        <end position="144"/>
    </location>
</feature>
<evidence type="ECO:0000313" key="3">
    <source>
        <dbReference type="EMBL" id="KST64764.1"/>
    </source>
</evidence>
<feature type="domain" description="Peptidoglycan binding-like" evidence="1">
    <location>
        <begin position="20"/>
        <end position="74"/>
    </location>
</feature>
<evidence type="ECO:0000313" key="4">
    <source>
        <dbReference type="Proteomes" id="UP000053372"/>
    </source>
</evidence>
<dbReference type="InterPro" id="IPR036366">
    <property type="entry name" value="PGBDSf"/>
</dbReference>
<dbReference type="EMBL" id="LMTZ01000129">
    <property type="protein sequence ID" value="KST64054.1"/>
    <property type="molecule type" value="Genomic_DNA"/>
</dbReference>
<dbReference type="Proteomes" id="UP000053372">
    <property type="component" value="Unassembled WGS sequence"/>
</dbReference>
<accession>A0A0V7ZIF7</accession>
<proteinExistence type="predicted"/>
<dbReference type="SUPFAM" id="SSF47090">
    <property type="entry name" value="PGBD-like"/>
    <property type="match status" value="2"/>
</dbReference>
<comment type="caution">
    <text evidence="2">The sequence shown here is derived from an EMBL/GenBank/DDBJ whole genome shotgun (WGS) entry which is preliminary data.</text>
</comment>
<dbReference type="AlphaFoldDB" id="A0A0V7ZIF7"/>
<organism evidence="2 4">
    <name type="scientific">Mastigocoleus testarum BC008</name>
    <dbReference type="NCBI Taxonomy" id="371196"/>
    <lineage>
        <taxon>Bacteria</taxon>
        <taxon>Bacillati</taxon>
        <taxon>Cyanobacteriota</taxon>
        <taxon>Cyanophyceae</taxon>
        <taxon>Nostocales</taxon>
        <taxon>Hapalosiphonaceae</taxon>
        <taxon>Mastigocoleus</taxon>
    </lineage>
</organism>
<protein>
    <submittedName>
        <fullName evidence="2">Peptidoglycan-binding protein</fullName>
    </submittedName>
</protein>
<evidence type="ECO:0000313" key="2">
    <source>
        <dbReference type="EMBL" id="KST64054.1"/>
    </source>
</evidence>
<dbReference type="RefSeq" id="WP_027846347.1">
    <property type="nucleotide sequence ID" value="NZ_LMTZ01000118.1"/>
</dbReference>
<dbReference type="InterPro" id="IPR002477">
    <property type="entry name" value="Peptidoglycan-bd-like"/>
</dbReference>
<name>A0A0V7ZIF7_9CYAN</name>
<keyword evidence="4" id="KW-1185">Reference proteome</keyword>
<reference evidence="2 4" key="1">
    <citation type="journal article" date="2015" name="Genome Announc.">
        <title>Draft Genome of the Euendolithic (true boring) Cyanobacterium Mastigocoleus testarum strain BC008.</title>
        <authorList>
            <person name="Guida B.S."/>
            <person name="Garcia-Pichel F."/>
        </authorList>
    </citation>
    <scope>NUCLEOTIDE SEQUENCE [LARGE SCALE GENOMIC DNA]</scope>
    <source>
        <strain evidence="2 4">BC008</strain>
    </source>
</reference>
<dbReference type="OrthoDB" id="511527at2"/>
<gene>
    <name evidence="2" type="ORF">BC008_40375</name>
    <name evidence="3" type="ORF">BC008_41350</name>
</gene>
<dbReference type="InterPro" id="IPR036365">
    <property type="entry name" value="PGBD-like_sf"/>
</dbReference>
<dbReference type="EMBL" id="LMTZ01000118">
    <property type="protein sequence ID" value="KST64764.1"/>
    <property type="molecule type" value="Genomic_DNA"/>
</dbReference>
<sequence>MTNTSSTALNKPVLREGSKGEAVKELQELLLRSNINVVVDGIFGPQTTTAVKLFQCKMFLLQDGIVGDKTWRTLYQRAPVDMPVIRKGDTGELVRKIQQRLSDGGYYRSNIDSDFGPVTESAVKDLQIKAGLSIDGIVGNRTWHELSKIEPSPSSC</sequence>
<dbReference type="Gene3D" id="1.10.101.10">
    <property type="entry name" value="PGBD-like superfamily/PGBD"/>
    <property type="match status" value="2"/>
</dbReference>
<dbReference type="Pfam" id="PF01471">
    <property type="entry name" value="PG_binding_1"/>
    <property type="match status" value="2"/>
</dbReference>
<evidence type="ECO:0000259" key="1">
    <source>
        <dbReference type="Pfam" id="PF01471"/>
    </source>
</evidence>